<evidence type="ECO:0000313" key="8">
    <source>
        <dbReference type="EMBL" id="KKR23396.1"/>
    </source>
</evidence>
<dbReference type="CDD" id="cd00432">
    <property type="entry name" value="Ribosomal_L18_L5e"/>
    <property type="match status" value="1"/>
</dbReference>
<dbReference type="PATRIC" id="fig|1619031.3.peg.376"/>
<dbReference type="NCBIfam" id="TIGR00060">
    <property type="entry name" value="L18_bact"/>
    <property type="match status" value="1"/>
</dbReference>
<dbReference type="AlphaFoldDB" id="A0A0G0PE13"/>
<dbReference type="SUPFAM" id="SSF53137">
    <property type="entry name" value="Translational machinery components"/>
    <property type="match status" value="1"/>
</dbReference>
<dbReference type="GO" id="GO:0005737">
    <property type="term" value="C:cytoplasm"/>
    <property type="evidence" value="ECO:0007669"/>
    <property type="project" value="UniProtKB-ARBA"/>
</dbReference>
<comment type="similarity">
    <text evidence="1 7">Belongs to the universal ribosomal protein uL18 family.</text>
</comment>
<dbReference type="InterPro" id="IPR004389">
    <property type="entry name" value="Ribosomal_uL18_bac-type"/>
</dbReference>
<dbReference type="PANTHER" id="PTHR12899:SF3">
    <property type="entry name" value="LARGE RIBOSOMAL SUBUNIT PROTEIN UL18M"/>
    <property type="match status" value="1"/>
</dbReference>
<evidence type="ECO:0000313" key="9">
    <source>
        <dbReference type="Proteomes" id="UP000034764"/>
    </source>
</evidence>
<dbReference type="GO" id="GO:0003735">
    <property type="term" value="F:structural constituent of ribosome"/>
    <property type="evidence" value="ECO:0007669"/>
    <property type="project" value="InterPro"/>
</dbReference>
<keyword evidence="4 7" id="KW-0689">Ribosomal protein</keyword>
<name>A0A0G0PE13_9BACT</name>
<keyword evidence="5 7" id="KW-0687">Ribonucleoprotein</keyword>
<comment type="subunit">
    <text evidence="7">Part of the 50S ribosomal subunit; part of the 5S rRNA/L5/L18/L25 subcomplex. Contacts the 5S and 23S rRNAs.</text>
</comment>
<dbReference type="Pfam" id="PF00861">
    <property type="entry name" value="Ribosomal_L18p"/>
    <property type="match status" value="1"/>
</dbReference>
<dbReference type="GO" id="GO:0006412">
    <property type="term" value="P:translation"/>
    <property type="evidence" value="ECO:0007669"/>
    <property type="project" value="UniProtKB-UniRule"/>
</dbReference>
<dbReference type="InterPro" id="IPR005484">
    <property type="entry name" value="Ribosomal_uL18_bac/plant/anim"/>
</dbReference>
<dbReference type="Proteomes" id="UP000034764">
    <property type="component" value="Unassembled WGS sequence"/>
</dbReference>
<reference evidence="8 9" key="1">
    <citation type="journal article" date="2015" name="Nature">
        <title>rRNA introns, odd ribosomes, and small enigmatic genomes across a large radiation of phyla.</title>
        <authorList>
            <person name="Brown C.T."/>
            <person name="Hug L.A."/>
            <person name="Thomas B.C."/>
            <person name="Sharon I."/>
            <person name="Castelle C.J."/>
            <person name="Singh A."/>
            <person name="Wilkins M.J."/>
            <person name="Williams K.H."/>
            <person name="Banfield J.F."/>
        </authorList>
    </citation>
    <scope>NUCLEOTIDE SEQUENCE [LARGE SCALE GENOMIC DNA]</scope>
</reference>
<sequence>MQRTKLEKRISRHKKVRSRIFGTKERPRVAVYRSNRNIIVQFIDDQTNKTIFGSKVLEVAKLKGSKSDKSSSLGEVLAKKAIEKGISEIVFDRGGFQFHGRVKALADGLKKGGLKF</sequence>
<proteinExistence type="inferred from homology"/>
<dbReference type="InterPro" id="IPR057268">
    <property type="entry name" value="Ribosomal_L18"/>
</dbReference>
<keyword evidence="2 7" id="KW-0699">rRNA-binding</keyword>
<dbReference type="GO" id="GO:0008097">
    <property type="term" value="F:5S rRNA binding"/>
    <property type="evidence" value="ECO:0007669"/>
    <property type="project" value="TreeGrafter"/>
</dbReference>
<accession>A0A0G0PE13</accession>
<organism evidence="8 9">
    <name type="scientific">Candidatus Yanofskybacteria bacterium GW2011_GWD2_39_48</name>
    <dbReference type="NCBI Taxonomy" id="1619031"/>
    <lineage>
        <taxon>Bacteria</taxon>
        <taxon>Candidatus Yanofskyibacteriota</taxon>
    </lineage>
</organism>
<protein>
    <recommendedName>
        <fullName evidence="6 7">Large ribosomal subunit protein uL18</fullName>
    </recommendedName>
</protein>
<evidence type="ECO:0000256" key="7">
    <source>
        <dbReference type="HAMAP-Rule" id="MF_01337"/>
    </source>
</evidence>
<comment type="caution">
    <text evidence="8">The sequence shown here is derived from an EMBL/GenBank/DDBJ whole genome shotgun (WGS) entry which is preliminary data.</text>
</comment>
<dbReference type="Gene3D" id="3.30.420.100">
    <property type="match status" value="1"/>
</dbReference>
<gene>
    <name evidence="7" type="primary">rplR</name>
    <name evidence="8" type="ORF">UT53_C0020G0002</name>
</gene>
<dbReference type="GO" id="GO:1990904">
    <property type="term" value="C:ribonucleoprotein complex"/>
    <property type="evidence" value="ECO:0007669"/>
    <property type="project" value="UniProtKB-KW"/>
</dbReference>
<dbReference type="PANTHER" id="PTHR12899">
    <property type="entry name" value="39S RIBOSOMAL PROTEIN L18, MITOCHONDRIAL"/>
    <property type="match status" value="1"/>
</dbReference>
<keyword evidence="3 7" id="KW-0694">RNA-binding</keyword>
<evidence type="ECO:0000256" key="1">
    <source>
        <dbReference type="ARBA" id="ARBA00007116"/>
    </source>
</evidence>
<evidence type="ECO:0000256" key="5">
    <source>
        <dbReference type="ARBA" id="ARBA00023274"/>
    </source>
</evidence>
<evidence type="ECO:0000256" key="4">
    <source>
        <dbReference type="ARBA" id="ARBA00022980"/>
    </source>
</evidence>
<dbReference type="EMBL" id="LBXD01000020">
    <property type="protein sequence ID" value="KKR23396.1"/>
    <property type="molecule type" value="Genomic_DNA"/>
</dbReference>
<evidence type="ECO:0000256" key="2">
    <source>
        <dbReference type="ARBA" id="ARBA00022730"/>
    </source>
</evidence>
<dbReference type="GO" id="GO:0005840">
    <property type="term" value="C:ribosome"/>
    <property type="evidence" value="ECO:0007669"/>
    <property type="project" value="UniProtKB-KW"/>
</dbReference>
<dbReference type="HAMAP" id="MF_01337_B">
    <property type="entry name" value="Ribosomal_uL18_B"/>
    <property type="match status" value="1"/>
</dbReference>
<comment type="function">
    <text evidence="7">This is one of the proteins that bind and probably mediate the attachment of the 5S RNA into the large ribosomal subunit, where it forms part of the central protuberance.</text>
</comment>
<evidence type="ECO:0000256" key="3">
    <source>
        <dbReference type="ARBA" id="ARBA00022884"/>
    </source>
</evidence>
<evidence type="ECO:0000256" key="6">
    <source>
        <dbReference type="ARBA" id="ARBA00035197"/>
    </source>
</evidence>